<organism evidence="1 2">
    <name type="scientific">Rickenella mellea</name>
    <dbReference type="NCBI Taxonomy" id="50990"/>
    <lineage>
        <taxon>Eukaryota</taxon>
        <taxon>Fungi</taxon>
        <taxon>Dikarya</taxon>
        <taxon>Basidiomycota</taxon>
        <taxon>Agaricomycotina</taxon>
        <taxon>Agaricomycetes</taxon>
        <taxon>Hymenochaetales</taxon>
        <taxon>Rickenellaceae</taxon>
        <taxon>Rickenella</taxon>
    </lineage>
</organism>
<accession>A0A4Y7Q160</accession>
<dbReference type="VEuPathDB" id="FungiDB:BD410DRAFT_318470"/>
<dbReference type="EMBL" id="ML170184">
    <property type="protein sequence ID" value="TDL20902.1"/>
    <property type="molecule type" value="Genomic_DNA"/>
</dbReference>
<evidence type="ECO:0000313" key="1">
    <source>
        <dbReference type="EMBL" id="TDL20902.1"/>
    </source>
</evidence>
<dbReference type="Proteomes" id="UP000294933">
    <property type="component" value="Unassembled WGS sequence"/>
</dbReference>
<name>A0A4Y7Q160_9AGAM</name>
<evidence type="ECO:0000313" key="2">
    <source>
        <dbReference type="Proteomes" id="UP000294933"/>
    </source>
</evidence>
<proteinExistence type="predicted"/>
<reference evidence="1 2" key="1">
    <citation type="submission" date="2018-06" db="EMBL/GenBank/DDBJ databases">
        <title>A transcriptomic atlas of mushroom development highlights an independent origin of complex multicellularity.</title>
        <authorList>
            <consortium name="DOE Joint Genome Institute"/>
            <person name="Krizsan K."/>
            <person name="Almasi E."/>
            <person name="Merenyi Z."/>
            <person name="Sahu N."/>
            <person name="Viragh M."/>
            <person name="Koszo T."/>
            <person name="Mondo S."/>
            <person name="Kiss B."/>
            <person name="Balint B."/>
            <person name="Kues U."/>
            <person name="Barry K."/>
            <person name="Hegedus J.C."/>
            <person name="Henrissat B."/>
            <person name="Johnson J."/>
            <person name="Lipzen A."/>
            <person name="Ohm R."/>
            <person name="Nagy I."/>
            <person name="Pangilinan J."/>
            <person name="Yan J."/>
            <person name="Xiong Y."/>
            <person name="Grigoriev I.V."/>
            <person name="Hibbett D.S."/>
            <person name="Nagy L.G."/>
        </authorList>
    </citation>
    <scope>NUCLEOTIDE SEQUENCE [LARGE SCALE GENOMIC DNA]</scope>
    <source>
        <strain evidence="1 2">SZMC22713</strain>
    </source>
</reference>
<protein>
    <submittedName>
        <fullName evidence="1">Uncharacterized protein</fullName>
    </submittedName>
</protein>
<keyword evidence="2" id="KW-1185">Reference proteome</keyword>
<sequence>MHACRNTPLKIWQVGSAQMGVLALPWLPQVISRVTQWSLAEYLRPFETTRGMRNSGGTQEQGRRYKAGSRAADYLGSLKLQT</sequence>
<gene>
    <name evidence="1" type="ORF">BD410DRAFT_318470</name>
</gene>
<dbReference type="AlphaFoldDB" id="A0A4Y7Q160"/>